<dbReference type="PROSITE" id="PS50837">
    <property type="entry name" value="NACHT"/>
    <property type="match status" value="1"/>
</dbReference>
<proteinExistence type="predicted"/>
<feature type="transmembrane region" description="Helical" evidence="3">
    <location>
        <begin position="845"/>
        <end position="862"/>
    </location>
</feature>
<feature type="region of interest" description="Disordered" evidence="2">
    <location>
        <begin position="1"/>
        <end position="23"/>
    </location>
</feature>
<evidence type="ECO:0000256" key="2">
    <source>
        <dbReference type="SAM" id="MobiDB-lite"/>
    </source>
</evidence>
<dbReference type="InterPro" id="IPR055530">
    <property type="entry name" value="DUF7104"/>
</dbReference>
<keyword evidence="1" id="KW-0677">Repeat</keyword>
<dbReference type="PANTHER" id="PTHR10039:SF16">
    <property type="entry name" value="GPI INOSITOL-DEACYLASE"/>
    <property type="match status" value="1"/>
</dbReference>
<dbReference type="Gene3D" id="1.20.5.340">
    <property type="match status" value="2"/>
</dbReference>
<name>A0A9P8W5N1_9HYPO</name>
<dbReference type="Pfam" id="PF23397">
    <property type="entry name" value="DUF7104"/>
    <property type="match status" value="2"/>
</dbReference>
<evidence type="ECO:0000259" key="4">
    <source>
        <dbReference type="PROSITE" id="PS50837"/>
    </source>
</evidence>
<accession>A0A9P8W5N1</accession>
<protein>
    <recommendedName>
        <fullName evidence="4">NACHT domain-containing protein</fullName>
    </recommendedName>
</protein>
<dbReference type="Pfam" id="PF24809">
    <property type="entry name" value="DUF7708"/>
    <property type="match status" value="1"/>
</dbReference>
<dbReference type="Proteomes" id="UP000777438">
    <property type="component" value="Unassembled WGS sequence"/>
</dbReference>
<dbReference type="InterPro" id="IPR056125">
    <property type="entry name" value="DUF7708"/>
</dbReference>
<feature type="transmembrane region" description="Helical" evidence="3">
    <location>
        <begin position="909"/>
        <end position="929"/>
    </location>
</feature>
<sequence length="1300" mass="146111">MTQRSSPATGSATTGRSRGRRSSRELWDAAIDALPSDLAKQIDFSQDEKSHPVYELIEITEEARQSSDNKSWSFKRHGKTVIVRHILLKVSKWANHFKEIGDTIVTYDPTHAALPWAGVRFLLQAALGDLTTYSSLLENIPSVSESICRNALVEGMLKGSSNSAAEELSRAIISLYTSILEYLAKAIEFYRQNTLNRMLRYGVLSSTDLEASYANINAMQENVDRCCTVFGLQRHIETNDEIKNLFQRLDSSISRWDERLSAINDHLNRDDRSNILQWISSEPNLQHHRQAHSEILQGTGTWLFHDSKFLEWKNETASSILWLHGIPGSGKSKLLSMVVEDAYQAFTQKQAPAPVFFYCSRNPAEPGRSDPATIMASLLKQLSRPEVGGPILQPVIDEYNKRKKDGSISMPLTRTESANLMLKLLETYKSTTLTIAIDALDECDTETRLDLLDEIEKLLRNSPCLLKIFVSSRDDQNLVNRLEHYPTLQLSSQKNSKDINRFLQTETARLIGQGRLFSSSNSKQALQKEIVEVLSLKASGMFRWASLSIQALCDQHTDDAVHERVGRLPRTLAGLYQDILSAINCHEAEADRRYTRRALSLLLCGQERLSSKEFLAAVSGHGTTSSISHKQLLSLCNNLVVFDSELDAFRFSHLSVREFLEDPEVFGVAPAHAIVAELCLRHLAQALRPTQSELIFTRYAGRYWGIHTKQGLAENPPDALKSALGEFFQGEGDPTSPFSLWADWQDPRRGRNGLIQKKGVCSIDLALCGFFFEAIAGFAYSSEVEGIMQPYQYCLGILGLTQLFLPILLSPFLPTHFVLSSPIGPYWSVNTIACDFVLQYFVDDALQTSLVIFLITAHLCVFKGIHCLLMCHADWSFFLPTMLGMAIRMDLGQPKGSHSWSFDLFLSKVIWIAMPYLLAFVSAGLCIAARTPVVPRSNSALLTVCAYDLSGILTVEYWNALCHGRTRNSQSTYERTVVACGSCDVLQWCFDQNIPFRITTSLMEVAARSGSDAREMLPLLLKRHGKAVRVTEEVVVAAVGNEECGDELMASLFKERDKEIRMSARIVDAAIRNIRRGHDILALVLAKREQDTGITQNHLVKAAKKVPFHGPELMALLLDKKGEEVQITRDVVEAAVMNRWGPRTTMTLLAQKRGDEVVGIVKEIMTGPYNLREMMSIRGLSEVARMDLVEVMGETPRWVFFLNCLVGGLWLSVTSSISVLKFLLTVSILLLVSTVLRTPFMVVPKLLQLRQRLRNLEMTNETEIRLAMMNDKKWEELPTSQRLGHFQIAWLVVKRLVRKP</sequence>
<comment type="caution">
    <text evidence="5">The sequence shown here is derived from an EMBL/GenBank/DDBJ whole genome shotgun (WGS) entry which is preliminary data.</text>
</comment>
<dbReference type="PANTHER" id="PTHR10039">
    <property type="entry name" value="AMELOGENIN"/>
    <property type="match status" value="1"/>
</dbReference>
<keyword evidence="6" id="KW-1185">Reference proteome</keyword>
<organism evidence="5 6">
    <name type="scientific">Thelonectria olida</name>
    <dbReference type="NCBI Taxonomy" id="1576542"/>
    <lineage>
        <taxon>Eukaryota</taxon>
        <taxon>Fungi</taxon>
        <taxon>Dikarya</taxon>
        <taxon>Ascomycota</taxon>
        <taxon>Pezizomycotina</taxon>
        <taxon>Sordariomycetes</taxon>
        <taxon>Hypocreomycetidae</taxon>
        <taxon>Hypocreales</taxon>
        <taxon>Nectriaceae</taxon>
        <taxon>Thelonectria</taxon>
    </lineage>
</organism>
<feature type="transmembrane region" description="Helical" evidence="3">
    <location>
        <begin position="1223"/>
        <end position="1243"/>
    </location>
</feature>
<dbReference type="SUPFAM" id="SSF52540">
    <property type="entry name" value="P-loop containing nucleoside triphosphate hydrolases"/>
    <property type="match status" value="1"/>
</dbReference>
<dbReference type="OrthoDB" id="7464126at2759"/>
<evidence type="ECO:0000313" key="5">
    <source>
        <dbReference type="EMBL" id="KAH6888665.1"/>
    </source>
</evidence>
<feature type="transmembrane region" description="Helical" evidence="3">
    <location>
        <begin position="763"/>
        <end position="781"/>
    </location>
</feature>
<gene>
    <name evidence="5" type="ORF">B0T10DRAFT_573510</name>
</gene>
<evidence type="ECO:0000256" key="1">
    <source>
        <dbReference type="ARBA" id="ARBA00022737"/>
    </source>
</evidence>
<dbReference type="Pfam" id="PF24883">
    <property type="entry name" value="NPHP3_N"/>
    <property type="match status" value="1"/>
</dbReference>
<reference evidence="5 6" key="1">
    <citation type="journal article" date="2021" name="Nat. Commun.">
        <title>Genetic determinants of endophytism in the Arabidopsis root mycobiome.</title>
        <authorList>
            <person name="Mesny F."/>
            <person name="Miyauchi S."/>
            <person name="Thiergart T."/>
            <person name="Pickel B."/>
            <person name="Atanasova L."/>
            <person name="Karlsson M."/>
            <person name="Huettel B."/>
            <person name="Barry K.W."/>
            <person name="Haridas S."/>
            <person name="Chen C."/>
            <person name="Bauer D."/>
            <person name="Andreopoulos W."/>
            <person name="Pangilinan J."/>
            <person name="LaButti K."/>
            <person name="Riley R."/>
            <person name="Lipzen A."/>
            <person name="Clum A."/>
            <person name="Drula E."/>
            <person name="Henrissat B."/>
            <person name="Kohler A."/>
            <person name="Grigoriev I.V."/>
            <person name="Martin F.M."/>
            <person name="Hacquard S."/>
        </authorList>
    </citation>
    <scope>NUCLEOTIDE SEQUENCE [LARGE SCALE GENOMIC DNA]</scope>
    <source>
        <strain evidence="5 6">MPI-CAGE-CH-0241</strain>
    </source>
</reference>
<dbReference type="InterPro" id="IPR056884">
    <property type="entry name" value="NPHP3-like_N"/>
</dbReference>
<dbReference type="InterPro" id="IPR027417">
    <property type="entry name" value="P-loop_NTPase"/>
</dbReference>
<dbReference type="InterPro" id="IPR007111">
    <property type="entry name" value="NACHT_NTPase"/>
</dbReference>
<keyword evidence="3" id="KW-0472">Membrane</keyword>
<evidence type="ECO:0000256" key="3">
    <source>
        <dbReference type="SAM" id="Phobius"/>
    </source>
</evidence>
<keyword evidence="3" id="KW-1133">Transmembrane helix</keyword>
<dbReference type="Gene3D" id="3.40.50.300">
    <property type="entry name" value="P-loop containing nucleotide triphosphate hydrolases"/>
    <property type="match status" value="1"/>
</dbReference>
<dbReference type="EMBL" id="JAGPYM010000012">
    <property type="protein sequence ID" value="KAH6888665.1"/>
    <property type="molecule type" value="Genomic_DNA"/>
</dbReference>
<keyword evidence="3" id="KW-0812">Transmembrane</keyword>
<feature type="transmembrane region" description="Helical" evidence="3">
    <location>
        <begin position="869"/>
        <end position="889"/>
    </location>
</feature>
<feature type="transmembrane region" description="Helical" evidence="3">
    <location>
        <begin position="1198"/>
        <end position="1217"/>
    </location>
</feature>
<feature type="transmembrane region" description="Helical" evidence="3">
    <location>
        <begin position="793"/>
        <end position="813"/>
    </location>
</feature>
<evidence type="ECO:0000313" key="6">
    <source>
        <dbReference type="Proteomes" id="UP000777438"/>
    </source>
</evidence>
<feature type="domain" description="NACHT" evidence="4">
    <location>
        <begin position="319"/>
        <end position="475"/>
    </location>
</feature>